<name>A0A8S1DXE0_9INSE</name>
<comment type="caution">
    <text evidence="1">The sequence shown here is derived from an EMBL/GenBank/DDBJ whole genome shotgun (WGS) entry which is preliminary data.</text>
</comment>
<protein>
    <submittedName>
        <fullName evidence="1">Uncharacterized protein</fullName>
    </submittedName>
</protein>
<keyword evidence="2" id="KW-1185">Reference proteome</keyword>
<sequence length="106" mass="12380">MCDICRERDIAMNLDFTRTFQGQILEIARRRPAVVRMLTTLQSEIRRGRDARRVLAHESPDASATNTTVVRAPRQRVQLYFNFLVRRTELGQPYLIFYLTILVAVI</sequence>
<proteinExistence type="predicted"/>
<evidence type="ECO:0000313" key="1">
    <source>
        <dbReference type="EMBL" id="CAB3382734.1"/>
    </source>
</evidence>
<reference evidence="1 2" key="1">
    <citation type="submission" date="2020-04" db="EMBL/GenBank/DDBJ databases">
        <authorList>
            <person name="Alioto T."/>
            <person name="Alioto T."/>
            <person name="Gomez Garrido J."/>
        </authorList>
    </citation>
    <scope>NUCLEOTIDE SEQUENCE [LARGE SCALE GENOMIC DNA]</scope>
</reference>
<dbReference type="AlphaFoldDB" id="A0A8S1DXE0"/>
<accession>A0A8S1DXE0</accession>
<dbReference type="EMBL" id="CADEPI010000281">
    <property type="protein sequence ID" value="CAB3382734.1"/>
    <property type="molecule type" value="Genomic_DNA"/>
</dbReference>
<dbReference type="Proteomes" id="UP000494165">
    <property type="component" value="Unassembled WGS sequence"/>
</dbReference>
<evidence type="ECO:0000313" key="2">
    <source>
        <dbReference type="Proteomes" id="UP000494165"/>
    </source>
</evidence>
<gene>
    <name evidence="1" type="ORF">CLODIP_2_CD12631</name>
</gene>
<organism evidence="1 2">
    <name type="scientific">Cloeon dipterum</name>
    <dbReference type="NCBI Taxonomy" id="197152"/>
    <lineage>
        <taxon>Eukaryota</taxon>
        <taxon>Metazoa</taxon>
        <taxon>Ecdysozoa</taxon>
        <taxon>Arthropoda</taxon>
        <taxon>Hexapoda</taxon>
        <taxon>Insecta</taxon>
        <taxon>Pterygota</taxon>
        <taxon>Palaeoptera</taxon>
        <taxon>Ephemeroptera</taxon>
        <taxon>Pisciforma</taxon>
        <taxon>Baetidae</taxon>
        <taxon>Cloeon</taxon>
    </lineage>
</organism>